<feature type="region of interest" description="Disordered" evidence="1">
    <location>
        <begin position="568"/>
        <end position="587"/>
    </location>
</feature>
<evidence type="ECO:0000256" key="1">
    <source>
        <dbReference type="SAM" id="MobiDB-lite"/>
    </source>
</evidence>
<reference evidence="2 3" key="1">
    <citation type="journal article" date="2018" name="ISME J.">
        <title>Characterization of ecologically diverse viruses infecting co-occurring strains of cosmopolitan hyperhalophilic Bacteroidetes.</title>
        <authorList>
            <person name="Villamor J."/>
            <person name="Ramos-Barbero M.D."/>
            <person name="Gonzalez-Torres P."/>
            <person name="Gabaldon T."/>
            <person name="Rossello-Mora R."/>
            <person name="Meseguer I."/>
            <person name="Martinez-Garcia M."/>
            <person name="Santos F."/>
            <person name="Anton J."/>
        </authorList>
    </citation>
    <scope>NUCLEOTIDE SEQUENCE [LARGE SCALE GENOMIC DNA]</scope>
    <source>
        <strain evidence="2">SRUTV-1</strain>
    </source>
</reference>
<organism evidence="2 3">
    <name type="scientific">Salinibacter phage SRUTV-1</name>
    <dbReference type="NCBI Taxonomy" id="2684227"/>
    <lineage>
        <taxon>Viruses</taxon>
        <taxon>Duplodnaviria</taxon>
        <taxon>Heunggongvirae</taxon>
        <taxon>Uroviricota</taxon>
        <taxon>Caudoviricetes</taxon>
        <taxon>Kairosalinivirus</taxon>
        <taxon>Kairosalinivirus SRUTV1</taxon>
    </lineage>
</organism>
<name>A0A2D3FAG6_9CAUD</name>
<accession>A0A2D3FAG6</accession>
<dbReference type="InterPro" id="IPR027417">
    <property type="entry name" value="P-loop_NTPase"/>
</dbReference>
<keyword evidence="3" id="KW-1185">Reference proteome</keyword>
<dbReference type="Proteomes" id="UP000262103">
    <property type="component" value="Segment"/>
</dbReference>
<dbReference type="KEGG" id="vg:40236417"/>
<dbReference type="RefSeq" id="YP_009639619.1">
    <property type="nucleotide sequence ID" value="NC_042353.1"/>
</dbReference>
<dbReference type="Gene3D" id="3.40.50.300">
    <property type="entry name" value="P-loop containing nucleotide triphosphate hydrolases"/>
    <property type="match status" value="1"/>
</dbReference>
<sequence>MPNSESDESVLEHDGKTGADYSDADSGSTKAVPPSERPDPTGEHESAGAFSEAMKGQQVEVRDPAEETDLDDWTPNQVEQWRYMRQRERQYFEDLEAFEKGEIEGTDVRKPLLGDLGGVGSGKSYTGSALMAPRQVQVFDGSIGLFCANTREQTERSLIPRFKKGMAALGYSWEKATYHKSIIFRGEVYKHTIAIEVAKNTYSFIRVGSFANADRLESEEFDWGVLSEIQSADEHAVKKVRRRIRGTAANALVYAEGTPRKQGHWQYDDNRGLRSMGFKVWMSDTRDNPHKQPGYASELRSMYGAARADAMVAGHPIKESTDAVFYNFDREKHVESEAAEKLTEYDPNRKLIIFIDFNLSPMSIGVFQPKDASGWDGFKDEVLAQIDEFEVWQGGTRQAMREIRKKYGEHTAGAFISGDGTETKDTTSPDETDWDIVRGELADHLYAATVQPGTYQPEDSDKWSNPPVRDRINAGNWLLNDGLGRSRCVFLPDSKYDSGGLMESVAQVEKDNEGKINKSIDKTTDRDATQSHFADVWSYMAYDRMRKEGYIGQEKAVDEAMEQLAKMASSDGNGFGGGGERGSFTSF</sequence>
<evidence type="ECO:0000313" key="3">
    <source>
        <dbReference type="Proteomes" id="UP000262103"/>
    </source>
</evidence>
<dbReference type="GeneID" id="40236417"/>
<proteinExistence type="predicted"/>
<dbReference type="EMBL" id="MF629150">
    <property type="protein sequence ID" value="ATU46998.1"/>
    <property type="molecule type" value="Genomic_DNA"/>
</dbReference>
<protein>
    <submittedName>
        <fullName evidence="2">Terminase large subunit</fullName>
    </submittedName>
</protein>
<feature type="region of interest" description="Disordered" evidence="1">
    <location>
        <begin position="1"/>
        <end position="71"/>
    </location>
</feature>
<feature type="compositionally biased region" description="Basic and acidic residues" evidence="1">
    <location>
        <begin position="36"/>
        <end position="46"/>
    </location>
</feature>
<evidence type="ECO:0000313" key="2">
    <source>
        <dbReference type="EMBL" id="ATU46998.1"/>
    </source>
</evidence>